<evidence type="ECO:0008006" key="3">
    <source>
        <dbReference type="Google" id="ProtNLM"/>
    </source>
</evidence>
<dbReference type="PROSITE" id="PS51257">
    <property type="entry name" value="PROKAR_LIPOPROTEIN"/>
    <property type="match status" value="1"/>
</dbReference>
<dbReference type="EMBL" id="JNVD01000013">
    <property type="protein sequence ID" value="KOC23917.1"/>
    <property type="molecule type" value="Genomic_DNA"/>
</dbReference>
<dbReference type="Proteomes" id="UP000037442">
    <property type="component" value="Unassembled WGS sequence"/>
</dbReference>
<sequence>MNKITAALCVAAFALAACSSEESKKNDAQAAIKATLQKPDTAEFSALEVGKTDKSLICGKVGYRAGDIDMYQGEQPFIYQADTKRATILADRLDDIDFKLYYRFMLDKQDTPEDLARLKAQCHGPALWEANCSPALNFRQNDLCQLIEKPHLLEQEMYKRFGTAQFG</sequence>
<reference evidence="2" key="1">
    <citation type="submission" date="2014-06" db="EMBL/GenBank/DDBJ databases">
        <title>Draft genome sequence of C. testosteroni WDL7.</title>
        <authorList>
            <person name="Wu Y."/>
            <person name="Seshan H."/>
            <person name="Arumugam K."/>
        </authorList>
    </citation>
    <scope>NUCLEOTIDE SEQUENCE [LARGE SCALE GENOMIC DNA]</scope>
    <source>
        <strain evidence="2">WDL7</strain>
    </source>
</reference>
<organism evidence="1 2">
    <name type="scientific">Comamonas testosteroni</name>
    <name type="common">Pseudomonas testosteroni</name>
    <dbReference type="NCBI Taxonomy" id="285"/>
    <lineage>
        <taxon>Bacteria</taxon>
        <taxon>Pseudomonadati</taxon>
        <taxon>Pseudomonadota</taxon>
        <taxon>Betaproteobacteria</taxon>
        <taxon>Burkholderiales</taxon>
        <taxon>Comamonadaceae</taxon>
        <taxon>Comamonas</taxon>
    </lineage>
</organism>
<proteinExistence type="predicted"/>
<protein>
    <recommendedName>
        <fullName evidence="3">Lipoprotein</fullName>
    </recommendedName>
</protein>
<evidence type="ECO:0000313" key="2">
    <source>
        <dbReference type="Proteomes" id="UP000037442"/>
    </source>
</evidence>
<gene>
    <name evidence="1" type="ORF">GL58_02785</name>
</gene>
<dbReference type="PATRIC" id="fig|285.49.peg.582"/>
<evidence type="ECO:0000313" key="1">
    <source>
        <dbReference type="EMBL" id="KOC23917.1"/>
    </source>
</evidence>
<dbReference type="AlphaFoldDB" id="A0A0L7MPV0"/>
<dbReference type="RefSeq" id="WP_053282512.1">
    <property type="nucleotide sequence ID" value="NZ_JNVD01000013.1"/>
</dbReference>
<comment type="caution">
    <text evidence="1">The sequence shown here is derived from an EMBL/GenBank/DDBJ whole genome shotgun (WGS) entry which is preliminary data.</text>
</comment>
<accession>A0A0L7MPV0</accession>
<name>A0A0L7MPV0_COMTE</name>